<dbReference type="PANTHER" id="PTHR48475">
    <property type="entry name" value="RIBONUCLEASE H"/>
    <property type="match status" value="1"/>
</dbReference>
<reference evidence="1" key="2">
    <citation type="journal article" date="2024" name="Plant">
        <title>Genomic evolution and insights into agronomic trait innovations of Sesamum species.</title>
        <authorList>
            <person name="Miao H."/>
            <person name="Wang L."/>
            <person name="Qu L."/>
            <person name="Liu H."/>
            <person name="Sun Y."/>
            <person name="Le M."/>
            <person name="Wang Q."/>
            <person name="Wei S."/>
            <person name="Zheng Y."/>
            <person name="Lin W."/>
            <person name="Duan Y."/>
            <person name="Cao H."/>
            <person name="Xiong S."/>
            <person name="Wang X."/>
            <person name="Wei L."/>
            <person name="Li C."/>
            <person name="Ma Q."/>
            <person name="Ju M."/>
            <person name="Zhao R."/>
            <person name="Li G."/>
            <person name="Mu C."/>
            <person name="Tian Q."/>
            <person name="Mei H."/>
            <person name="Zhang T."/>
            <person name="Gao T."/>
            <person name="Zhang H."/>
        </authorList>
    </citation>
    <scope>NUCLEOTIDE SEQUENCE</scope>
    <source>
        <strain evidence="1">KEN1</strain>
    </source>
</reference>
<protein>
    <recommendedName>
        <fullName evidence="2">Reverse transcriptase/retrotransposon-derived protein RNase H-like domain-containing protein</fullName>
    </recommendedName>
</protein>
<comment type="caution">
    <text evidence="1">The sequence shown here is derived from an EMBL/GenBank/DDBJ whole genome shotgun (WGS) entry which is preliminary data.</text>
</comment>
<gene>
    <name evidence="1" type="ORF">Slati_3445100</name>
</gene>
<accession>A0AAW2UIF8</accession>
<evidence type="ECO:0000313" key="1">
    <source>
        <dbReference type="EMBL" id="KAL0416132.1"/>
    </source>
</evidence>
<evidence type="ECO:0008006" key="2">
    <source>
        <dbReference type="Google" id="ProtNLM"/>
    </source>
</evidence>
<dbReference type="EMBL" id="JACGWN010000012">
    <property type="protein sequence ID" value="KAL0416132.1"/>
    <property type="molecule type" value="Genomic_DNA"/>
</dbReference>
<organism evidence="1">
    <name type="scientific">Sesamum latifolium</name>
    <dbReference type="NCBI Taxonomy" id="2727402"/>
    <lineage>
        <taxon>Eukaryota</taxon>
        <taxon>Viridiplantae</taxon>
        <taxon>Streptophyta</taxon>
        <taxon>Embryophyta</taxon>
        <taxon>Tracheophyta</taxon>
        <taxon>Spermatophyta</taxon>
        <taxon>Magnoliopsida</taxon>
        <taxon>eudicotyledons</taxon>
        <taxon>Gunneridae</taxon>
        <taxon>Pentapetalae</taxon>
        <taxon>asterids</taxon>
        <taxon>lamiids</taxon>
        <taxon>Lamiales</taxon>
        <taxon>Pedaliaceae</taxon>
        <taxon>Sesamum</taxon>
    </lineage>
</organism>
<dbReference type="AlphaFoldDB" id="A0AAW2UIF8"/>
<sequence length="97" mass="11026">MSNVLHGAEQWYPEWVVELSQYDIFYKPRATIKAQALAEFINEATPIKEDEKWFLHVDGSSTITGSGAGVIFTSPEGDELEYTLRFHIKASNNKAKY</sequence>
<dbReference type="PANTHER" id="PTHR48475:SF2">
    <property type="entry name" value="RIBONUCLEASE H"/>
    <property type="match status" value="1"/>
</dbReference>
<proteinExistence type="predicted"/>
<name>A0AAW2UIF8_9LAMI</name>
<reference evidence="1" key="1">
    <citation type="submission" date="2020-06" db="EMBL/GenBank/DDBJ databases">
        <authorList>
            <person name="Li T."/>
            <person name="Hu X."/>
            <person name="Zhang T."/>
            <person name="Song X."/>
            <person name="Zhang H."/>
            <person name="Dai N."/>
            <person name="Sheng W."/>
            <person name="Hou X."/>
            <person name="Wei L."/>
        </authorList>
    </citation>
    <scope>NUCLEOTIDE SEQUENCE</scope>
    <source>
        <strain evidence="1">KEN1</strain>
        <tissue evidence="1">Leaf</tissue>
    </source>
</reference>